<feature type="repeat" description="ANK" evidence="3">
    <location>
        <begin position="54"/>
        <end position="86"/>
    </location>
</feature>
<keyword evidence="5" id="KW-1185">Reference proteome</keyword>
<dbReference type="SUPFAM" id="SSF48403">
    <property type="entry name" value="Ankyrin repeat"/>
    <property type="match status" value="1"/>
</dbReference>
<proteinExistence type="predicted"/>
<name>A0ABM0GNE8_SACKO</name>
<dbReference type="SMART" id="SM00248">
    <property type="entry name" value="ANK"/>
    <property type="match status" value="3"/>
</dbReference>
<evidence type="ECO:0000256" key="3">
    <source>
        <dbReference type="PROSITE-ProRule" id="PRU00023"/>
    </source>
</evidence>
<keyword evidence="4" id="KW-1133">Transmembrane helix</keyword>
<dbReference type="PROSITE" id="PS50088">
    <property type="entry name" value="ANK_REPEAT"/>
    <property type="match status" value="1"/>
</dbReference>
<dbReference type="RefSeq" id="XP_002733801.1">
    <property type="nucleotide sequence ID" value="XM_002733755.1"/>
</dbReference>
<dbReference type="Gene3D" id="1.25.40.20">
    <property type="entry name" value="Ankyrin repeat-containing domain"/>
    <property type="match status" value="1"/>
</dbReference>
<keyword evidence="2 3" id="KW-0040">ANK repeat</keyword>
<gene>
    <name evidence="6" type="primary">LOC100371053</name>
</gene>
<keyword evidence="4" id="KW-0472">Membrane</keyword>
<organism evidence="5 6">
    <name type="scientific">Saccoglossus kowalevskii</name>
    <name type="common">Acorn worm</name>
    <dbReference type="NCBI Taxonomy" id="10224"/>
    <lineage>
        <taxon>Eukaryota</taxon>
        <taxon>Metazoa</taxon>
        <taxon>Hemichordata</taxon>
        <taxon>Enteropneusta</taxon>
        <taxon>Harrimaniidae</taxon>
        <taxon>Saccoglossus</taxon>
    </lineage>
</organism>
<evidence type="ECO:0000313" key="6">
    <source>
        <dbReference type="RefSeq" id="XP_002733801.1"/>
    </source>
</evidence>
<evidence type="ECO:0000256" key="1">
    <source>
        <dbReference type="ARBA" id="ARBA00022737"/>
    </source>
</evidence>
<evidence type="ECO:0000256" key="2">
    <source>
        <dbReference type="ARBA" id="ARBA00023043"/>
    </source>
</evidence>
<dbReference type="InterPro" id="IPR050776">
    <property type="entry name" value="Ank_Repeat/CDKN_Inhibitor"/>
</dbReference>
<keyword evidence="1" id="KW-0677">Repeat</keyword>
<dbReference type="GeneID" id="100371053"/>
<dbReference type="Pfam" id="PF12796">
    <property type="entry name" value="Ank_2"/>
    <property type="match status" value="1"/>
</dbReference>
<dbReference type="PANTHER" id="PTHR24201">
    <property type="entry name" value="ANK_REP_REGION DOMAIN-CONTAINING PROTEIN"/>
    <property type="match status" value="1"/>
</dbReference>
<dbReference type="InterPro" id="IPR002110">
    <property type="entry name" value="Ankyrin_rpt"/>
</dbReference>
<feature type="transmembrane region" description="Helical" evidence="4">
    <location>
        <begin position="198"/>
        <end position="223"/>
    </location>
</feature>
<dbReference type="PANTHER" id="PTHR24201:SF14">
    <property type="entry name" value="CYCLIN-DEPENDENT KINASE 4 INHIBITOR C-LIKE"/>
    <property type="match status" value="1"/>
</dbReference>
<sequence length="226" mass="25167">MEMEDCSPSSVLFQDVTNSKTVVPPIIHACMQGNADRLMQLLDDEHDPNQRDTRGRNGAHLAACRGSAKCLEILFEHGCDVRAADNLGNTPLHFCGHVDTVRFLTCHGVQVNVTNKHAQTPIMMAKRRGVDEEVVHLLGRLRKASGKRSFLSRMQGKLQVIPYRENVHNASSDTTHNAYYVVKDVWWEFVESLGFRKLMLLLLGIALLSLYIACASSGIIPLVTKS</sequence>
<protein>
    <submittedName>
        <fullName evidence="6">Ankyrin repeat domain-containing protein 46-like</fullName>
    </submittedName>
</protein>
<evidence type="ECO:0000256" key="4">
    <source>
        <dbReference type="SAM" id="Phobius"/>
    </source>
</evidence>
<dbReference type="PROSITE" id="PS50297">
    <property type="entry name" value="ANK_REP_REGION"/>
    <property type="match status" value="1"/>
</dbReference>
<dbReference type="InterPro" id="IPR036770">
    <property type="entry name" value="Ankyrin_rpt-contain_sf"/>
</dbReference>
<dbReference type="Proteomes" id="UP000694865">
    <property type="component" value="Unplaced"/>
</dbReference>
<evidence type="ECO:0000313" key="5">
    <source>
        <dbReference type="Proteomes" id="UP000694865"/>
    </source>
</evidence>
<accession>A0ABM0GNE8</accession>
<reference evidence="6" key="1">
    <citation type="submission" date="2025-08" db="UniProtKB">
        <authorList>
            <consortium name="RefSeq"/>
        </authorList>
    </citation>
    <scope>IDENTIFICATION</scope>
    <source>
        <tissue evidence="6">Testes</tissue>
    </source>
</reference>
<keyword evidence="4" id="KW-0812">Transmembrane</keyword>